<evidence type="ECO:0000313" key="10">
    <source>
        <dbReference type="EMBL" id="NUZ05650.1"/>
    </source>
</evidence>
<feature type="compositionally biased region" description="Low complexity" evidence="7">
    <location>
        <begin position="431"/>
        <end position="444"/>
    </location>
</feature>
<keyword evidence="3" id="KW-1029">Fimbrium biogenesis</keyword>
<feature type="compositionally biased region" description="Polar residues" evidence="7">
    <location>
        <begin position="2133"/>
        <end position="2149"/>
    </location>
</feature>
<evidence type="ECO:0000256" key="1">
    <source>
        <dbReference type="ARBA" id="ARBA00004561"/>
    </source>
</evidence>
<comment type="caution">
    <text evidence="10">The sequence shown here is derived from an EMBL/GenBank/DDBJ whole genome shotgun (WGS) entry which is preliminary data.</text>
</comment>
<feature type="region of interest" description="Disordered" evidence="7">
    <location>
        <begin position="431"/>
        <end position="455"/>
    </location>
</feature>
<dbReference type="GO" id="GO:0046872">
    <property type="term" value="F:metal ion binding"/>
    <property type="evidence" value="ECO:0007669"/>
    <property type="project" value="UniProtKB-KW"/>
</dbReference>
<comment type="subcellular location">
    <subcellularLocation>
        <location evidence="1">Fimbrium</location>
    </subcellularLocation>
</comment>
<dbReference type="InterPro" id="IPR008707">
    <property type="entry name" value="B-propeller_PilY1"/>
</dbReference>
<feature type="domain" description="PilY1 beta-propeller" evidence="9">
    <location>
        <begin position="1666"/>
        <end position="1993"/>
    </location>
</feature>
<evidence type="ECO:0000259" key="9">
    <source>
        <dbReference type="Pfam" id="PF05567"/>
    </source>
</evidence>
<feature type="chain" id="PRO_5030834250" description="PilY1 beta-propeller domain-containing protein" evidence="8">
    <location>
        <begin position="30"/>
        <end position="2177"/>
    </location>
</feature>
<dbReference type="InterPro" id="IPR011047">
    <property type="entry name" value="Quinoprotein_ADH-like_sf"/>
</dbReference>
<evidence type="ECO:0000256" key="3">
    <source>
        <dbReference type="ARBA" id="ARBA00022558"/>
    </source>
</evidence>
<keyword evidence="8" id="KW-0732">Signal</keyword>
<dbReference type="EMBL" id="JABWMJ010000003">
    <property type="protein sequence ID" value="NUZ05650.1"/>
    <property type="molecule type" value="Genomic_DNA"/>
</dbReference>
<feature type="signal peptide" evidence="8">
    <location>
        <begin position="1"/>
        <end position="29"/>
    </location>
</feature>
<evidence type="ECO:0000256" key="7">
    <source>
        <dbReference type="SAM" id="MobiDB-lite"/>
    </source>
</evidence>
<protein>
    <recommendedName>
        <fullName evidence="9">PilY1 beta-propeller domain-containing protein</fullName>
    </recommendedName>
</protein>
<gene>
    <name evidence="10" type="ORF">HQN59_07720</name>
</gene>
<keyword evidence="5" id="KW-0106">Calcium</keyword>
<keyword evidence="6" id="KW-0281">Fimbrium</keyword>
<reference evidence="10 11" key="1">
    <citation type="submission" date="2020-06" db="EMBL/GenBank/DDBJ databases">
        <title>Schlegella sp. ID0723 isolated from air conditioner.</title>
        <authorList>
            <person name="Kim D.Y."/>
            <person name="Kim D.-U."/>
        </authorList>
    </citation>
    <scope>NUCLEOTIDE SEQUENCE [LARGE SCALE GENOMIC DNA]</scope>
    <source>
        <strain evidence="10 11">ID0723</strain>
    </source>
</reference>
<evidence type="ECO:0000256" key="6">
    <source>
        <dbReference type="ARBA" id="ARBA00023263"/>
    </source>
</evidence>
<dbReference type="SUPFAM" id="SSF50998">
    <property type="entry name" value="Quinoprotein alcohol dehydrogenase-like"/>
    <property type="match status" value="1"/>
</dbReference>
<keyword evidence="4" id="KW-0479">Metal-binding</keyword>
<evidence type="ECO:0000256" key="5">
    <source>
        <dbReference type="ARBA" id="ARBA00022837"/>
    </source>
</evidence>
<dbReference type="RefSeq" id="WP_176067809.1">
    <property type="nucleotide sequence ID" value="NZ_JABWMJ010000003.1"/>
</dbReference>
<accession>A0A7Y6NM18</accession>
<organism evidence="10 11">
    <name type="scientific">Piscinibacter koreensis</name>
    <dbReference type="NCBI Taxonomy" id="2742824"/>
    <lineage>
        <taxon>Bacteria</taxon>
        <taxon>Pseudomonadati</taxon>
        <taxon>Pseudomonadota</taxon>
        <taxon>Betaproteobacteria</taxon>
        <taxon>Burkholderiales</taxon>
        <taxon>Sphaerotilaceae</taxon>
        <taxon>Piscinibacter</taxon>
    </lineage>
</organism>
<dbReference type="Proteomes" id="UP000529637">
    <property type="component" value="Unassembled WGS sequence"/>
</dbReference>
<feature type="region of interest" description="Disordered" evidence="7">
    <location>
        <begin position="2133"/>
        <end position="2177"/>
    </location>
</feature>
<evidence type="ECO:0000313" key="11">
    <source>
        <dbReference type="Proteomes" id="UP000529637"/>
    </source>
</evidence>
<keyword evidence="11" id="KW-1185">Reference proteome</keyword>
<sequence length="2177" mass="228174">MKQIRLSSQVAARALLAAFAGVLSVLAPAAWSAQTDISASPIISTGATQVKPNIMVLMDTSDSMRRSHMPDEVETVTGILSVGYKNSSCNALYYNPATTYLRPRDAAGNYFPVPSFTAAPYAGFAAYYPSPDATELSSVNLSTSYVPYDGKTLRMPPIPGVTAAVPGPAYYYRYNGTATLDYRSAPCTDIDTGASTGDWQKVVITAGSPEATNFAIWYSYYRTRISLIKSTTSLAFAPVSDSTRVGFITVSPITLPAWPAVPSTQPTVDPARFLALKDFDSTQRSAWFSKLFSQIPAGTSPAREGLARVGRYYGGQEDSINRGMPATGVNDPIQYACQQNFTIMTTDGYWNGQGETPTTSGIFGGPLALNGTDRVGQRDGDPGCAATDPFCARPIWDGSSTETRVVTRLTDNYQSSPCGIGSFLKSTAQTTKGTTVATKSTSTTTRRERKYGETSAQQTLQTTQTVRTVRNKQRTTRQYWVSTGAFDIERYQHKMSKTKTTRTAEQYQLQTRQVLARTSVTTKQVFSTLRRQEQWTTAIQNYVLTSTQWTRKTEQLRESREQWVKYAYRVDATVAGSEDWHPLDGPCVVGAMSRYGLITGCQTTVVTPNTYVLRANCTPGVDPATSVQTTCTNVGYIAERPVAACSAGLGTTTGPNAVVTTCTRVVTEPEAGVNGTCTAPAPTSPDYYIVTCSQPSATNFSNSVNPPCTPGTTSSGAPNYITRTCTNLSQAATASPPCTVGSTTVNNVVTTCAKPIDNSVIATSVCTPSDGTTSPYMKVTCTPQPAVTTTVVNPANCSAGVVNGVTTTCTETAVNPYPTATPVKWGTCTSGPGANYYTTCTTPAGANNQTVFVSAATCGSTTGTTNGTNGNGWVDRICSKPAGANNGQTFVDPTTCVADPGTSSPFLKVTCSTVVTMQPTIVAPGLCPSFGSTFDPVSGEVTICTKGPVLPRTRSSTPCTPGTTTSGNTVTVCYDVSSQGPVNPNALPSACSPANIGRVINSGAPNYESVLCTQPAGANNATTWDAACVPNDGSAFPHIAVTCTPVVVSGPTVVDGRTCVNGSTTGPNNDQVECVTSAAGPTPVAQPAQTCTAGFNGTYNTVCDRPAATNYVDKLVGPCSAVAALPSAPNWITKSCRQLSDSGELPWDTASCQADAANSSPNGWYTCTTTPYQTDVPTATCVVGTSSPNPPYEIITSCKPGQAPTMAPATSCTPGNSGAPNYVETVCGSTPLTSGVIDPACTPGTDASGVITTCTPTSTAGFTYTVSRTTRTVTTAYTGTTAGGSVTNTVTGPTTPVNAGACYATAQTFSQPTNPPDVVLPGAPGSYDSLADVAQYYYRQDLRPTMEDRVLNNGGGNVEDDNAKHQHMTTFVVGLGVSGTLEYQQNYRSTSLLSGDFADIRTGVKTWPVWPQPSTAMNYTQGQNCPLSGFPSRDCTENYNDPRSIDDFWHAAVNGRGTYFSAKDPTTVIQGLNSALANITAEVAAGAGDAASTLEPIDGNNQIFSPSYKTGQWVGDIQSFALDVSSTDPNVALTPGGSQLWSAQARLQAKRSASCDDRNIYLMRASESNPASRLVPFVWDTVRCSNVAAGPQAGTLTAAEKGFFGATQANALSQYVDMADGTGGTQPQRQAITGPSFVNFLRGQSANEGYVYNNPSKLFRSREAVLGDIVGSQPVFVKAPFAAYLDAGYAAFASAKAGRAPMIYVGANDGMLHAFHAEDGSSTVAGDEAWAMIPSAVLPNLYKLADNGYSKTHQFFVDGSPVVADIADSGVAGGWRTILVGGLNAGGKGYYALDVTNPTAPVGLWEFKLGACSGPGSKEDCNLGLSFGKPVITKVPVSGVERWVVMVTSGYNNVSPSPASGDGGGYLYVLNAVTGELIYKLATGVGDSATPSGLAQINNYVDNVLVNNTTVRAYGGDLLGNVWRFEFPASGSPAVQLVGTAKTATGVPQPITTRPELAELDGKPMVFVGTGRFLGASDVSNSQVQSIYGISDTLATPAPSPVYADLRTELKPLGVTQVGTGATAVRTIACTSNVAADCTRAAGWVVDLPESGERINVDMKLVLGTLTAASNVPQDQPCDVGGHSWFNYIDFRTGLAVNSAAPSDSNNPASSRIISQYAGDWLVAGFNILKGPTSPSGGNSRYTGQLHGSNTEHRNIDVPVGDPHPAGRRISWREIRR</sequence>
<dbReference type="GO" id="GO:0009289">
    <property type="term" value="C:pilus"/>
    <property type="evidence" value="ECO:0007669"/>
    <property type="project" value="UniProtKB-SubCell"/>
</dbReference>
<dbReference type="Pfam" id="PF05567">
    <property type="entry name" value="T4P_PilY1"/>
    <property type="match status" value="1"/>
</dbReference>
<name>A0A7Y6NM18_9BURK</name>
<evidence type="ECO:0000256" key="4">
    <source>
        <dbReference type="ARBA" id="ARBA00022723"/>
    </source>
</evidence>
<evidence type="ECO:0000256" key="2">
    <source>
        <dbReference type="ARBA" id="ARBA00008387"/>
    </source>
</evidence>
<comment type="similarity">
    <text evidence="2">Belongs to the PilY1 family.</text>
</comment>
<evidence type="ECO:0000256" key="8">
    <source>
        <dbReference type="SAM" id="SignalP"/>
    </source>
</evidence>
<proteinExistence type="inferred from homology"/>